<gene>
    <name evidence="9" type="ORF">H257_10807</name>
</gene>
<evidence type="ECO:0000256" key="3">
    <source>
        <dbReference type="ARBA" id="ARBA00030892"/>
    </source>
</evidence>
<dbReference type="CDD" id="cd07233">
    <property type="entry name" value="GlxI_Zn"/>
    <property type="match status" value="1"/>
</dbReference>
<feature type="binding site" evidence="7">
    <location>
        <position position="239"/>
    </location>
    <ligand>
        <name>Zn(2+)</name>
        <dbReference type="ChEBI" id="CHEBI:29105"/>
        <note>ligand shared between dimeric partners</note>
    </ligand>
</feature>
<dbReference type="AlphaFoldDB" id="W4G5X0"/>
<reference evidence="9" key="1">
    <citation type="submission" date="2013-12" db="EMBL/GenBank/DDBJ databases">
        <title>The Genome Sequence of Aphanomyces astaci APO3.</title>
        <authorList>
            <consortium name="The Broad Institute Genomics Platform"/>
            <person name="Russ C."/>
            <person name="Tyler B."/>
            <person name="van West P."/>
            <person name="Dieguez-Uribeondo J."/>
            <person name="Young S.K."/>
            <person name="Zeng Q."/>
            <person name="Gargeya S."/>
            <person name="Fitzgerald M."/>
            <person name="Abouelleil A."/>
            <person name="Alvarado L."/>
            <person name="Chapman S.B."/>
            <person name="Gainer-Dewar J."/>
            <person name="Goldberg J."/>
            <person name="Griggs A."/>
            <person name="Gujja S."/>
            <person name="Hansen M."/>
            <person name="Howarth C."/>
            <person name="Imamovic A."/>
            <person name="Ireland A."/>
            <person name="Larimer J."/>
            <person name="McCowan C."/>
            <person name="Murphy C."/>
            <person name="Pearson M."/>
            <person name="Poon T.W."/>
            <person name="Priest M."/>
            <person name="Roberts A."/>
            <person name="Saif S."/>
            <person name="Shea T."/>
            <person name="Sykes S."/>
            <person name="Wortman J."/>
            <person name="Nusbaum C."/>
            <person name="Birren B."/>
        </authorList>
    </citation>
    <scope>NUCLEOTIDE SEQUENCE [LARGE SCALE GENOMIC DNA]</scope>
    <source>
        <strain evidence="9">APO3</strain>
    </source>
</reference>
<evidence type="ECO:0000256" key="4">
    <source>
        <dbReference type="ARBA" id="ARBA00032460"/>
    </source>
</evidence>
<dbReference type="PROSITE" id="PS51819">
    <property type="entry name" value="VOC"/>
    <property type="match status" value="2"/>
</dbReference>
<feature type="domain" description="VOC" evidence="8">
    <location>
        <begin position="175"/>
        <end position="318"/>
    </location>
</feature>
<dbReference type="VEuPathDB" id="FungiDB:H257_10807"/>
<keyword evidence="1 7" id="KW-0862">Zinc</keyword>
<dbReference type="InterPro" id="IPR004360">
    <property type="entry name" value="Glyas_Fos-R_dOase_dom"/>
</dbReference>
<dbReference type="EMBL" id="KI913143">
    <property type="protein sequence ID" value="ETV74686.1"/>
    <property type="molecule type" value="Genomic_DNA"/>
</dbReference>
<dbReference type="InterPro" id="IPR004361">
    <property type="entry name" value="Glyoxalase_1"/>
</dbReference>
<evidence type="ECO:0000313" key="9">
    <source>
        <dbReference type="EMBL" id="ETV74686.1"/>
    </source>
</evidence>
<evidence type="ECO:0000256" key="7">
    <source>
        <dbReference type="PIRSR" id="PIRSR604361-3"/>
    </source>
</evidence>
<evidence type="ECO:0000256" key="5">
    <source>
        <dbReference type="ARBA" id="ARBA00033298"/>
    </source>
</evidence>
<evidence type="ECO:0000256" key="6">
    <source>
        <dbReference type="PIRSR" id="PIRSR604361-1"/>
    </source>
</evidence>
<evidence type="ECO:0000259" key="8">
    <source>
        <dbReference type="PROSITE" id="PS51819"/>
    </source>
</evidence>
<dbReference type="GeneID" id="20812803"/>
<protein>
    <recommendedName>
        <fullName evidence="3">Aldoketomutase</fullName>
    </recommendedName>
    <alternativeName>
        <fullName evidence="2">Ketone-aldehyde mutase</fullName>
    </alternativeName>
    <alternativeName>
        <fullName evidence="4">Methylglyoxalase</fullName>
    </alternativeName>
    <alternativeName>
        <fullName evidence="5">S-D-lactoylglutathione methylglyoxal lyase</fullName>
    </alternativeName>
</protein>
<dbReference type="InterPro" id="IPR037523">
    <property type="entry name" value="VOC_core"/>
</dbReference>
<dbReference type="Pfam" id="PF00903">
    <property type="entry name" value="Glyoxalase"/>
    <property type="match status" value="2"/>
</dbReference>
<dbReference type="InterPro" id="IPR029068">
    <property type="entry name" value="Glyas_Bleomycin-R_OHBP_Dase"/>
</dbReference>
<feature type="active site" description="Proton donor/acceptor" evidence="6">
    <location>
        <position position="314"/>
    </location>
</feature>
<proteinExistence type="predicted"/>
<accession>W4G5X0</accession>
<organism evidence="9">
    <name type="scientific">Aphanomyces astaci</name>
    <name type="common">Crayfish plague agent</name>
    <dbReference type="NCBI Taxonomy" id="112090"/>
    <lineage>
        <taxon>Eukaryota</taxon>
        <taxon>Sar</taxon>
        <taxon>Stramenopiles</taxon>
        <taxon>Oomycota</taxon>
        <taxon>Saprolegniomycetes</taxon>
        <taxon>Saprolegniales</taxon>
        <taxon>Verrucalvaceae</taxon>
        <taxon>Aphanomyces</taxon>
    </lineage>
</organism>
<dbReference type="NCBIfam" id="TIGR00068">
    <property type="entry name" value="glyox_I"/>
    <property type="match status" value="1"/>
</dbReference>
<feature type="binding site" evidence="7">
    <location>
        <position position="314"/>
    </location>
    <ligand>
        <name>Zn(2+)</name>
        <dbReference type="ChEBI" id="CHEBI:29105"/>
        <note>ligand shared between dimeric partners</note>
    </ligand>
</feature>
<dbReference type="Gene3D" id="3.10.180.10">
    <property type="entry name" value="2,3-Dihydroxybiphenyl 1,2-Dioxygenase, domain 1"/>
    <property type="match status" value="2"/>
</dbReference>
<evidence type="ECO:0000256" key="1">
    <source>
        <dbReference type="ARBA" id="ARBA00022833"/>
    </source>
</evidence>
<comment type="cofactor">
    <cofactor evidence="7">
        <name>Zn(2+)</name>
        <dbReference type="ChEBI" id="CHEBI:29105"/>
    </cofactor>
    <text evidence="7">Binds 1 zinc ion per subunit. In the homodimer, two zinc ions are bound between subunits.</text>
</comment>
<dbReference type="STRING" id="112090.W4G5X0"/>
<dbReference type="GO" id="GO:0046872">
    <property type="term" value="F:metal ion binding"/>
    <property type="evidence" value="ECO:0007669"/>
    <property type="project" value="UniProtKB-KW"/>
</dbReference>
<keyword evidence="9" id="KW-0456">Lyase</keyword>
<sequence length="325" mass="36246">MLPFSNISIADMTQRLAQALRNVSFNQTMLRVKDPKKSVAFYERHFQLTLAHQSHFPDFSLYFLVSLPTSTLPDNLKNAKYINDGEYGVLLELTHNHGTESNPSFRYHPGNTAPLGFGQLGFAVPAGALPATKSSLEAQGHDVDAFDTTLLTHDPDGYEIQVTERSSSNRVDAVSFHHTTLRVKDAKASLEFYQTIAGFSLLNTQRNEKEKYTSYFLGTTTTDALSDEDLRNQLGTVLELRHFDGTELLGDDFKYSHGNADPHRGFGHVAIMVEDVYESSAVWEELGIKFQKKPDAGRIKGLAFILDPDGYWVEVLGRGAHVEGM</sequence>
<keyword evidence="7" id="KW-0479">Metal-binding</keyword>
<dbReference type="RefSeq" id="XP_009835773.1">
    <property type="nucleotide sequence ID" value="XM_009837471.1"/>
</dbReference>
<evidence type="ECO:0000256" key="2">
    <source>
        <dbReference type="ARBA" id="ARBA00030291"/>
    </source>
</evidence>
<feature type="binding site" evidence="7">
    <location>
        <position position="268"/>
    </location>
    <ligand>
        <name>Zn(2+)</name>
        <dbReference type="ChEBI" id="CHEBI:29105"/>
        <note>ligand shared between dimeric partners</note>
    </ligand>
</feature>
<dbReference type="SUPFAM" id="SSF54593">
    <property type="entry name" value="Glyoxalase/Bleomycin resistance protein/Dihydroxybiphenyl dioxygenase"/>
    <property type="match status" value="2"/>
</dbReference>
<dbReference type="OrthoDB" id="16820at2759"/>
<dbReference type="PANTHER" id="PTHR10374">
    <property type="entry name" value="LACTOYLGLUTATHIONE LYASE GLYOXALASE I"/>
    <property type="match status" value="1"/>
</dbReference>
<feature type="domain" description="VOC" evidence="8">
    <location>
        <begin position="24"/>
        <end position="176"/>
    </location>
</feature>
<dbReference type="PANTHER" id="PTHR10374:SF30">
    <property type="entry name" value="LACTOYLGLUTATHIONE LYASE"/>
    <property type="match status" value="1"/>
</dbReference>
<dbReference type="GO" id="GO:0004462">
    <property type="term" value="F:lactoylglutathione lyase activity"/>
    <property type="evidence" value="ECO:0007669"/>
    <property type="project" value="InterPro"/>
</dbReference>
<name>W4G5X0_APHAT</name>